<dbReference type="Pfam" id="PF05773">
    <property type="entry name" value="RWD"/>
    <property type="match status" value="1"/>
</dbReference>
<name>A0A9P8WB59_9HYPO</name>
<dbReference type="SUPFAM" id="SSF54211">
    <property type="entry name" value="Ribosomal protein S5 domain 2-like"/>
    <property type="match status" value="1"/>
</dbReference>
<dbReference type="InterPro" id="IPR020569">
    <property type="entry name" value="UPF0029_Impact_CS"/>
</dbReference>
<dbReference type="EMBL" id="JAGPYM010000007">
    <property type="protein sequence ID" value="KAH6892315.1"/>
    <property type="molecule type" value="Genomic_DNA"/>
</dbReference>
<dbReference type="Gene3D" id="3.30.230.30">
    <property type="entry name" value="Impact, N-terminal domain"/>
    <property type="match status" value="1"/>
</dbReference>
<dbReference type="Pfam" id="PF01205">
    <property type="entry name" value="Impact_N"/>
    <property type="match status" value="1"/>
</dbReference>
<keyword evidence="4" id="KW-0678">Repressor</keyword>
<dbReference type="InterPro" id="IPR023582">
    <property type="entry name" value="Impact"/>
</dbReference>
<dbReference type="GO" id="GO:0005737">
    <property type="term" value="C:cytoplasm"/>
    <property type="evidence" value="ECO:0007669"/>
    <property type="project" value="UniProtKB-SubCell"/>
</dbReference>
<comment type="similarity">
    <text evidence="2">Belongs to the IMPACT family.</text>
</comment>
<dbReference type="InterPro" id="IPR036956">
    <property type="entry name" value="Impact_N_sf"/>
</dbReference>
<dbReference type="GO" id="GO:0006446">
    <property type="term" value="P:regulation of translational initiation"/>
    <property type="evidence" value="ECO:0007669"/>
    <property type="project" value="TreeGrafter"/>
</dbReference>
<evidence type="ECO:0000256" key="2">
    <source>
        <dbReference type="ARBA" id="ARBA00007665"/>
    </source>
</evidence>
<keyword evidence="9" id="KW-0687">Ribonucleoprotein</keyword>
<proteinExistence type="inferred from homology"/>
<keyword evidence="9" id="KW-0689">Ribosomal protein</keyword>
<dbReference type="PROSITE" id="PS00910">
    <property type="entry name" value="UPF0029"/>
    <property type="match status" value="1"/>
</dbReference>
<dbReference type="Proteomes" id="UP000777438">
    <property type="component" value="Unassembled WGS sequence"/>
</dbReference>
<gene>
    <name evidence="9" type="ORF">B0T10DRAFT_292853</name>
</gene>
<evidence type="ECO:0000259" key="8">
    <source>
        <dbReference type="PROSITE" id="PS50908"/>
    </source>
</evidence>
<dbReference type="InterPro" id="IPR006575">
    <property type="entry name" value="RWD_dom"/>
</dbReference>
<dbReference type="GO" id="GO:0140469">
    <property type="term" value="P:GCN2-mediated signaling"/>
    <property type="evidence" value="ECO:0007669"/>
    <property type="project" value="TreeGrafter"/>
</dbReference>
<keyword evidence="6" id="KW-0346">Stress response</keyword>
<dbReference type="GO" id="GO:0005840">
    <property type="term" value="C:ribosome"/>
    <property type="evidence" value="ECO:0007669"/>
    <property type="project" value="UniProtKB-KW"/>
</dbReference>
<dbReference type="SUPFAM" id="SSF54495">
    <property type="entry name" value="UBC-like"/>
    <property type="match status" value="1"/>
</dbReference>
<dbReference type="InterPro" id="IPR016135">
    <property type="entry name" value="UBQ-conjugating_enzyme/RWD"/>
</dbReference>
<dbReference type="Gene3D" id="3.10.110.10">
    <property type="entry name" value="Ubiquitin Conjugating Enzyme"/>
    <property type="match status" value="1"/>
</dbReference>
<sequence>MSDELHDEVEAINSIYGDGSLVPADDTPDTTNNSDPPSQSSVFILKLPADASSLRLSFPSDYPSSPPSVLATHHSASGKRGAGARDLALFRQVVGLVFEPGVVCLFDAVEEFTRRSEEDAVASPEPEAPVAEEPEQAASELAAFPDPEWTLSEVIVDSKSTFIAHVARVTSTAQARHHVAWLLASDKRIRTATHNMTAWRIRGPGNASFQDCDDDGETAAGGRLLHLMQLMDIWDAMVVVTRWYGGVKLGPKRFAVINAAARDGFVRAGFVEEKEKDKKKGK</sequence>
<dbReference type="OrthoDB" id="69641at2759"/>
<evidence type="ECO:0000313" key="9">
    <source>
        <dbReference type="EMBL" id="KAH6892315.1"/>
    </source>
</evidence>
<reference evidence="9 10" key="1">
    <citation type="journal article" date="2021" name="Nat. Commun.">
        <title>Genetic determinants of endophytism in the Arabidopsis root mycobiome.</title>
        <authorList>
            <person name="Mesny F."/>
            <person name="Miyauchi S."/>
            <person name="Thiergart T."/>
            <person name="Pickel B."/>
            <person name="Atanasova L."/>
            <person name="Karlsson M."/>
            <person name="Huettel B."/>
            <person name="Barry K.W."/>
            <person name="Haridas S."/>
            <person name="Chen C."/>
            <person name="Bauer D."/>
            <person name="Andreopoulos W."/>
            <person name="Pangilinan J."/>
            <person name="LaButti K."/>
            <person name="Riley R."/>
            <person name="Lipzen A."/>
            <person name="Clum A."/>
            <person name="Drula E."/>
            <person name="Henrissat B."/>
            <person name="Kohler A."/>
            <person name="Grigoriev I.V."/>
            <person name="Martin F.M."/>
            <person name="Hacquard S."/>
        </authorList>
    </citation>
    <scope>NUCLEOTIDE SEQUENCE [LARGE SCALE GENOMIC DNA]</scope>
    <source>
        <strain evidence="9 10">MPI-CAGE-CH-0241</strain>
    </source>
</reference>
<keyword evidence="3" id="KW-0963">Cytoplasm</keyword>
<keyword evidence="5" id="KW-0810">Translation regulation</keyword>
<feature type="region of interest" description="Disordered" evidence="7">
    <location>
        <begin position="14"/>
        <end position="41"/>
    </location>
</feature>
<dbReference type="AlphaFoldDB" id="A0A9P8WB59"/>
<protein>
    <submittedName>
        <fullName evidence="9">Ribosomal protein S5 domain 2-type protein</fullName>
    </submittedName>
</protein>
<evidence type="ECO:0000256" key="4">
    <source>
        <dbReference type="ARBA" id="ARBA00022491"/>
    </source>
</evidence>
<dbReference type="InterPro" id="IPR001498">
    <property type="entry name" value="Impact_N"/>
</dbReference>
<dbReference type="PANTHER" id="PTHR16301">
    <property type="entry name" value="IMPACT-RELATED"/>
    <property type="match status" value="1"/>
</dbReference>
<comment type="caution">
    <text evidence="9">The sequence shown here is derived from an EMBL/GenBank/DDBJ whole genome shotgun (WGS) entry which is preliminary data.</text>
</comment>
<evidence type="ECO:0000256" key="6">
    <source>
        <dbReference type="ARBA" id="ARBA00023016"/>
    </source>
</evidence>
<evidence type="ECO:0000256" key="5">
    <source>
        <dbReference type="ARBA" id="ARBA00022845"/>
    </source>
</evidence>
<evidence type="ECO:0000313" key="10">
    <source>
        <dbReference type="Proteomes" id="UP000777438"/>
    </source>
</evidence>
<dbReference type="PROSITE" id="PS50908">
    <property type="entry name" value="RWD"/>
    <property type="match status" value="1"/>
</dbReference>
<evidence type="ECO:0000256" key="1">
    <source>
        <dbReference type="ARBA" id="ARBA00004496"/>
    </source>
</evidence>
<accession>A0A9P8WB59</accession>
<evidence type="ECO:0000256" key="3">
    <source>
        <dbReference type="ARBA" id="ARBA00022490"/>
    </source>
</evidence>
<feature type="compositionally biased region" description="Low complexity" evidence="7">
    <location>
        <begin position="29"/>
        <end position="38"/>
    </location>
</feature>
<organism evidence="9 10">
    <name type="scientific">Thelonectria olida</name>
    <dbReference type="NCBI Taxonomy" id="1576542"/>
    <lineage>
        <taxon>Eukaryota</taxon>
        <taxon>Fungi</taxon>
        <taxon>Dikarya</taxon>
        <taxon>Ascomycota</taxon>
        <taxon>Pezizomycotina</taxon>
        <taxon>Sordariomycetes</taxon>
        <taxon>Hypocreomycetidae</taxon>
        <taxon>Hypocreales</taxon>
        <taxon>Nectriaceae</taxon>
        <taxon>Thelonectria</taxon>
    </lineage>
</organism>
<dbReference type="InterPro" id="IPR020568">
    <property type="entry name" value="Ribosomal_Su5_D2-typ_SF"/>
</dbReference>
<dbReference type="PANTHER" id="PTHR16301:SF25">
    <property type="entry name" value="PROTEIN IMPACT"/>
    <property type="match status" value="1"/>
</dbReference>
<keyword evidence="10" id="KW-1185">Reference proteome</keyword>
<feature type="domain" description="RWD" evidence="8">
    <location>
        <begin position="7"/>
        <end position="119"/>
    </location>
</feature>
<comment type="subcellular location">
    <subcellularLocation>
        <location evidence="1">Cytoplasm</location>
    </subcellularLocation>
</comment>
<evidence type="ECO:0000256" key="7">
    <source>
        <dbReference type="SAM" id="MobiDB-lite"/>
    </source>
</evidence>